<dbReference type="InterPro" id="IPR018294">
    <property type="entry name" value="ISPD_synthase_CS"/>
</dbReference>
<keyword evidence="4 7" id="KW-0808">Transferase</keyword>
<keyword evidence="6 7" id="KW-0414">Isoprene biosynthesis</keyword>
<evidence type="ECO:0000256" key="5">
    <source>
        <dbReference type="ARBA" id="ARBA00022695"/>
    </source>
</evidence>
<comment type="caution">
    <text evidence="8">The sequence shown here is derived from an EMBL/GenBank/DDBJ whole genome shotgun (WGS) entry which is preliminary data.</text>
</comment>
<evidence type="ECO:0000256" key="3">
    <source>
        <dbReference type="ARBA" id="ARBA00009789"/>
    </source>
</evidence>
<keyword evidence="9" id="KW-1185">Reference proteome</keyword>
<dbReference type="HAMAP" id="MF_00108">
    <property type="entry name" value="IspD"/>
    <property type="match status" value="1"/>
</dbReference>
<dbReference type="PROSITE" id="PS01295">
    <property type="entry name" value="ISPD"/>
    <property type="match status" value="1"/>
</dbReference>
<dbReference type="NCBIfam" id="TIGR00453">
    <property type="entry name" value="ispD"/>
    <property type="match status" value="1"/>
</dbReference>
<dbReference type="EMBL" id="WLZY01000004">
    <property type="protein sequence ID" value="NDL58144.1"/>
    <property type="molecule type" value="Genomic_DNA"/>
</dbReference>
<dbReference type="InterPro" id="IPR050088">
    <property type="entry name" value="IspD/TarI_cytidylyltransf_bact"/>
</dbReference>
<evidence type="ECO:0000256" key="7">
    <source>
        <dbReference type="HAMAP-Rule" id="MF_00108"/>
    </source>
</evidence>
<accession>A0A7K3M4A3</accession>
<dbReference type="CDD" id="cd02516">
    <property type="entry name" value="CDP-ME_synthetase"/>
    <property type="match status" value="1"/>
</dbReference>
<dbReference type="Pfam" id="PF01128">
    <property type="entry name" value="IspD"/>
    <property type="match status" value="1"/>
</dbReference>
<gene>
    <name evidence="7" type="primary">ispD</name>
    <name evidence="8" type="ORF">F7O44_13780</name>
</gene>
<dbReference type="FunFam" id="3.90.550.10:FF:000003">
    <property type="entry name" value="2-C-methyl-D-erythritol 4-phosphate cytidylyltransferase"/>
    <property type="match status" value="1"/>
</dbReference>
<dbReference type="UniPathway" id="UPA00056">
    <property type="reaction ID" value="UER00093"/>
</dbReference>
<dbReference type="GO" id="GO:0019288">
    <property type="term" value="P:isopentenyl diphosphate biosynthetic process, methylerythritol 4-phosphate pathway"/>
    <property type="evidence" value="ECO:0007669"/>
    <property type="project" value="UniProtKB-UniRule"/>
</dbReference>
<dbReference type="InterPro" id="IPR034683">
    <property type="entry name" value="IspD/TarI"/>
</dbReference>
<feature type="site" description="Positions MEP for the nucleophilic attack" evidence="7">
    <location>
        <position position="216"/>
    </location>
</feature>
<dbReference type="InterPro" id="IPR001228">
    <property type="entry name" value="IspD"/>
</dbReference>
<evidence type="ECO:0000256" key="2">
    <source>
        <dbReference type="ARBA" id="ARBA00004787"/>
    </source>
</evidence>
<comment type="pathway">
    <text evidence="2 7">Isoprenoid biosynthesis; isopentenyl diphosphate biosynthesis via DXP pathway; isopentenyl diphosphate from 1-deoxy-D-xylulose 5-phosphate: step 2/6.</text>
</comment>
<evidence type="ECO:0000256" key="4">
    <source>
        <dbReference type="ARBA" id="ARBA00022679"/>
    </source>
</evidence>
<feature type="site" description="Transition state stabilizer" evidence="7">
    <location>
        <position position="26"/>
    </location>
</feature>
<organism evidence="8 9">
    <name type="scientific">Phytoactinopolyspora mesophila</name>
    <dbReference type="NCBI Taxonomy" id="2650750"/>
    <lineage>
        <taxon>Bacteria</taxon>
        <taxon>Bacillati</taxon>
        <taxon>Actinomycetota</taxon>
        <taxon>Actinomycetes</taxon>
        <taxon>Jiangellales</taxon>
        <taxon>Jiangellaceae</taxon>
        <taxon>Phytoactinopolyspora</taxon>
    </lineage>
</organism>
<dbReference type="InterPro" id="IPR029044">
    <property type="entry name" value="Nucleotide-diphossugar_trans"/>
</dbReference>
<dbReference type="GO" id="GO:0050518">
    <property type="term" value="F:2-C-methyl-D-erythritol 4-phosphate cytidylyltransferase activity"/>
    <property type="evidence" value="ECO:0007669"/>
    <property type="project" value="UniProtKB-UniRule"/>
</dbReference>
<dbReference type="PANTHER" id="PTHR32125:SF4">
    <property type="entry name" value="2-C-METHYL-D-ERYTHRITOL 4-PHOSPHATE CYTIDYLYLTRANSFERASE, CHLOROPLASTIC"/>
    <property type="match status" value="1"/>
</dbReference>
<dbReference type="EC" id="2.7.7.60" evidence="7"/>
<keyword evidence="5 7" id="KW-0548">Nucleotidyltransferase</keyword>
<dbReference type="Gene3D" id="3.90.550.10">
    <property type="entry name" value="Spore Coat Polysaccharide Biosynthesis Protein SpsA, Chain A"/>
    <property type="match status" value="1"/>
</dbReference>
<evidence type="ECO:0000313" key="8">
    <source>
        <dbReference type="EMBL" id="NDL58144.1"/>
    </source>
</evidence>
<evidence type="ECO:0000313" key="9">
    <source>
        <dbReference type="Proteomes" id="UP000460435"/>
    </source>
</evidence>
<reference evidence="8 9" key="1">
    <citation type="submission" date="2019-11" db="EMBL/GenBank/DDBJ databases">
        <authorList>
            <person name="Li X.-J."/>
            <person name="Feng X.-M."/>
        </authorList>
    </citation>
    <scope>NUCLEOTIDE SEQUENCE [LARGE SCALE GENOMIC DNA]</scope>
    <source>
        <strain evidence="8 9">XMNu-373</strain>
    </source>
</reference>
<evidence type="ECO:0000256" key="6">
    <source>
        <dbReference type="ARBA" id="ARBA00023229"/>
    </source>
</evidence>
<evidence type="ECO:0000256" key="1">
    <source>
        <dbReference type="ARBA" id="ARBA00001282"/>
    </source>
</evidence>
<name>A0A7K3M4A3_9ACTN</name>
<dbReference type="PANTHER" id="PTHR32125">
    <property type="entry name" value="2-C-METHYL-D-ERYTHRITOL 4-PHOSPHATE CYTIDYLYLTRANSFERASE, CHLOROPLASTIC"/>
    <property type="match status" value="1"/>
</dbReference>
<proteinExistence type="inferred from homology"/>
<sequence>MNGMAAVGLIIPAAGMGERLGVGVPKALYTVGGQTLLGHALRSSVDSGVVSSVVIAAPVGLAGRVLDILQPPLPRTVNVQVVDGGRSRQESVRAALAVLPENLDVVLVHDAARCLTPAKMFVDIAHAVWSGHDAVVPGLPVVDTLKQVNGAGEVTGTPDRSVLRAVQTPQGFRRAVLERAHNAGAQNGSDATDDAGLVERMGSPVHVVPGDEEAFKVTRPLDLLLAEAVLARRRAADGPDEPGTER</sequence>
<dbReference type="AlphaFoldDB" id="A0A7K3M4A3"/>
<dbReference type="Proteomes" id="UP000460435">
    <property type="component" value="Unassembled WGS sequence"/>
</dbReference>
<protein>
    <recommendedName>
        <fullName evidence="7">2-C-methyl-D-erythritol 4-phosphate cytidylyltransferase</fullName>
        <ecNumber evidence="7">2.7.7.60</ecNumber>
    </recommendedName>
    <alternativeName>
        <fullName evidence="7">4-diphosphocytidyl-2C-methyl-D-erythritol synthase</fullName>
    </alternativeName>
    <alternativeName>
        <fullName evidence="7">MEP cytidylyltransferase</fullName>
        <shortName evidence="7">MCT</shortName>
    </alternativeName>
</protein>
<comment type="catalytic activity">
    <reaction evidence="1 7">
        <text>2-C-methyl-D-erythritol 4-phosphate + CTP + H(+) = 4-CDP-2-C-methyl-D-erythritol + diphosphate</text>
        <dbReference type="Rhea" id="RHEA:13429"/>
        <dbReference type="ChEBI" id="CHEBI:15378"/>
        <dbReference type="ChEBI" id="CHEBI:33019"/>
        <dbReference type="ChEBI" id="CHEBI:37563"/>
        <dbReference type="ChEBI" id="CHEBI:57823"/>
        <dbReference type="ChEBI" id="CHEBI:58262"/>
        <dbReference type="EC" id="2.7.7.60"/>
    </reaction>
</comment>
<feature type="site" description="Positions MEP for the nucleophilic attack" evidence="7">
    <location>
        <position position="160"/>
    </location>
</feature>
<comment type="similarity">
    <text evidence="3 7">Belongs to the IspD/TarI cytidylyltransferase family. IspD subfamily.</text>
</comment>
<dbReference type="RefSeq" id="WP_162450826.1">
    <property type="nucleotide sequence ID" value="NZ_WLZY01000004.1"/>
</dbReference>
<dbReference type="SUPFAM" id="SSF53448">
    <property type="entry name" value="Nucleotide-diphospho-sugar transferases"/>
    <property type="match status" value="1"/>
</dbReference>
<comment type="function">
    <text evidence="7">Catalyzes the formation of 4-diphosphocytidyl-2-C-methyl-D-erythritol from CTP and 2-C-methyl-D-erythritol 4-phosphate (MEP).</text>
</comment>
<feature type="site" description="Transition state stabilizer" evidence="7">
    <location>
        <position position="19"/>
    </location>
</feature>